<dbReference type="SMART" id="SM00345">
    <property type="entry name" value="HTH_GNTR"/>
    <property type="match status" value="1"/>
</dbReference>
<reference evidence="6 7" key="1">
    <citation type="submission" date="2020-06" db="EMBL/GenBank/DDBJ databases">
        <title>Genome sequence of Rhizobium sp strain ADMK78.</title>
        <authorList>
            <person name="Rahi P."/>
        </authorList>
    </citation>
    <scope>NUCLEOTIDE SEQUENCE [LARGE SCALE GENOMIC DNA]</scope>
    <source>
        <strain evidence="6 7">ADMK78</strain>
        <plasmid evidence="6 7">pPRADMK78_01</plasmid>
    </source>
</reference>
<name>A0ABX6QU87_9HYPH</name>
<dbReference type="PANTHER" id="PTHR43537">
    <property type="entry name" value="TRANSCRIPTIONAL REGULATOR, GNTR FAMILY"/>
    <property type="match status" value="1"/>
</dbReference>
<evidence type="ECO:0000259" key="5">
    <source>
        <dbReference type="PROSITE" id="PS50949"/>
    </source>
</evidence>
<keyword evidence="2" id="KW-0238">DNA-binding</keyword>
<organism evidence="6 7">
    <name type="scientific">Peteryoungia desertarenae</name>
    <dbReference type="NCBI Taxonomy" id="1813451"/>
    <lineage>
        <taxon>Bacteria</taxon>
        <taxon>Pseudomonadati</taxon>
        <taxon>Pseudomonadota</taxon>
        <taxon>Alphaproteobacteria</taxon>
        <taxon>Hyphomicrobiales</taxon>
        <taxon>Rhizobiaceae</taxon>
        <taxon>Peteryoungia</taxon>
    </lineage>
</organism>
<feature type="domain" description="HTH gntR-type" evidence="5">
    <location>
        <begin position="19"/>
        <end position="86"/>
    </location>
</feature>
<keyword evidence="3" id="KW-0804">Transcription</keyword>
<feature type="region of interest" description="Disordered" evidence="4">
    <location>
        <begin position="1"/>
        <end position="20"/>
    </location>
</feature>
<gene>
    <name evidence="6" type="ORF">FE840_019170</name>
</gene>
<evidence type="ECO:0000256" key="1">
    <source>
        <dbReference type="ARBA" id="ARBA00023015"/>
    </source>
</evidence>
<dbReference type="Gene3D" id="1.10.10.10">
    <property type="entry name" value="Winged helix-like DNA-binding domain superfamily/Winged helix DNA-binding domain"/>
    <property type="match status" value="1"/>
</dbReference>
<dbReference type="SUPFAM" id="SSF46785">
    <property type="entry name" value="Winged helix' DNA-binding domain"/>
    <property type="match status" value="1"/>
</dbReference>
<keyword evidence="6" id="KW-0614">Plasmid</keyword>
<proteinExistence type="predicted"/>
<dbReference type="InterPro" id="IPR036390">
    <property type="entry name" value="WH_DNA-bd_sf"/>
</dbReference>
<evidence type="ECO:0000313" key="7">
    <source>
        <dbReference type="Proteomes" id="UP000308530"/>
    </source>
</evidence>
<accession>A0ABX6QU87</accession>
<dbReference type="PANTHER" id="PTHR43537:SF51">
    <property type="entry name" value="HTH-TYPE TRANSCRIPTIONAL REGULATOR LGOR-RELATED"/>
    <property type="match status" value="1"/>
</dbReference>
<protein>
    <submittedName>
        <fullName evidence="6">GntR family transcriptional regulator</fullName>
    </submittedName>
</protein>
<dbReference type="Pfam" id="PF00392">
    <property type="entry name" value="GntR"/>
    <property type="match status" value="1"/>
</dbReference>
<evidence type="ECO:0000256" key="3">
    <source>
        <dbReference type="ARBA" id="ARBA00023163"/>
    </source>
</evidence>
<evidence type="ECO:0000256" key="4">
    <source>
        <dbReference type="SAM" id="MobiDB-lite"/>
    </source>
</evidence>
<dbReference type="InterPro" id="IPR008920">
    <property type="entry name" value="TF_FadR/GntR_C"/>
</dbReference>
<dbReference type="InterPro" id="IPR036388">
    <property type="entry name" value="WH-like_DNA-bd_sf"/>
</dbReference>
<geneLocation type="plasmid" evidence="6 7">
    <name>pPRADMK78_01</name>
</geneLocation>
<evidence type="ECO:0000313" key="6">
    <source>
        <dbReference type="EMBL" id="QLF72028.1"/>
    </source>
</evidence>
<keyword evidence="1" id="KW-0805">Transcription regulation</keyword>
<dbReference type="Pfam" id="PF07729">
    <property type="entry name" value="FCD"/>
    <property type="match status" value="1"/>
</dbReference>
<dbReference type="Proteomes" id="UP000308530">
    <property type="component" value="Plasmid pPRADMK78_01"/>
</dbReference>
<dbReference type="SUPFAM" id="SSF48008">
    <property type="entry name" value="GntR ligand-binding domain-like"/>
    <property type="match status" value="1"/>
</dbReference>
<dbReference type="Gene3D" id="1.20.120.530">
    <property type="entry name" value="GntR ligand-binding domain-like"/>
    <property type="match status" value="1"/>
</dbReference>
<dbReference type="EMBL" id="CP058351">
    <property type="protein sequence ID" value="QLF72028.1"/>
    <property type="molecule type" value="Genomic_DNA"/>
</dbReference>
<dbReference type="InterPro" id="IPR011711">
    <property type="entry name" value="GntR_C"/>
</dbReference>
<evidence type="ECO:0000256" key="2">
    <source>
        <dbReference type="ARBA" id="ARBA00023125"/>
    </source>
</evidence>
<dbReference type="PROSITE" id="PS50949">
    <property type="entry name" value="HTH_GNTR"/>
    <property type="match status" value="1"/>
</dbReference>
<keyword evidence="7" id="KW-1185">Reference proteome</keyword>
<sequence>MGNDVKHNPSNAPPPGGEGSLRQLAYQRIEDLLNWGRVRPGQIISQRELVDLTQVTLSAVREAIPRFEAEGLLQTLPQRGLMVPSLDVAFIREAYQMRRIIELAAVPDLVRRLDRSVITDWIGWHEEARERLAKEDSVDLLGFIRDFQLYDWDMHARMVAAMDNSLIANVYRVTLIKIRMSAQGRVRVTRDNANRVINEHIAFLTPLAEGRLDEASAALSYHLDQSLTLALGGGVKG</sequence>
<dbReference type="InterPro" id="IPR000524">
    <property type="entry name" value="Tscrpt_reg_HTH_GntR"/>
</dbReference>